<dbReference type="Proteomes" id="UP000199322">
    <property type="component" value="Unassembled WGS sequence"/>
</dbReference>
<proteinExistence type="predicted"/>
<dbReference type="InterPro" id="IPR006282">
    <property type="entry name" value="Thi_PPkinase"/>
</dbReference>
<dbReference type="AlphaFoldDB" id="A0A1G6ID71"/>
<dbReference type="Pfam" id="PF04263">
    <property type="entry name" value="TPK_catalytic"/>
    <property type="match status" value="1"/>
</dbReference>
<evidence type="ECO:0000256" key="2">
    <source>
        <dbReference type="ARBA" id="ARBA00022741"/>
    </source>
</evidence>
<evidence type="ECO:0000313" key="8">
    <source>
        <dbReference type="Proteomes" id="UP000199322"/>
    </source>
</evidence>
<dbReference type="InterPro" id="IPR036759">
    <property type="entry name" value="TPK_catalytic_sf"/>
</dbReference>
<keyword evidence="2" id="KW-0547">Nucleotide-binding</keyword>
<dbReference type="InterPro" id="IPR007373">
    <property type="entry name" value="Thiamin_PyroPKinase_B1-bd"/>
</dbReference>
<dbReference type="GO" id="GO:0009229">
    <property type="term" value="P:thiamine diphosphate biosynthetic process"/>
    <property type="evidence" value="ECO:0007669"/>
    <property type="project" value="InterPro"/>
</dbReference>
<dbReference type="SUPFAM" id="SSF63999">
    <property type="entry name" value="Thiamin pyrophosphokinase, catalytic domain"/>
    <property type="match status" value="1"/>
</dbReference>
<dbReference type="PANTHER" id="PTHR41299">
    <property type="entry name" value="THIAMINE PYROPHOSPHOKINASE"/>
    <property type="match status" value="1"/>
</dbReference>
<dbReference type="GO" id="GO:0006772">
    <property type="term" value="P:thiamine metabolic process"/>
    <property type="evidence" value="ECO:0007669"/>
    <property type="project" value="UniProtKB-UniRule"/>
</dbReference>
<accession>A0A1G6ID71</accession>
<evidence type="ECO:0000256" key="1">
    <source>
        <dbReference type="ARBA" id="ARBA00022679"/>
    </source>
</evidence>
<dbReference type="NCBIfam" id="TIGR01378">
    <property type="entry name" value="thi_PPkinase"/>
    <property type="match status" value="1"/>
</dbReference>
<feature type="domain" description="Thiamin pyrophosphokinase thiamin-binding" evidence="6">
    <location>
        <begin position="137"/>
        <end position="206"/>
    </location>
</feature>
<evidence type="ECO:0000256" key="5">
    <source>
        <dbReference type="NCBIfam" id="TIGR01378"/>
    </source>
</evidence>
<organism evidence="7 8">
    <name type="scientific">Geotoga petraea</name>
    <dbReference type="NCBI Taxonomy" id="28234"/>
    <lineage>
        <taxon>Bacteria</taxon>
        <taxon>Thermotogati</taxon>
        <taxon>Thermotogota</taxon>
        <taxon>Thermotogae</taxon>
        <taxon>Petrotogales</taxon>
        <taxon>Petrotogaceae</taxon>
        <taxon>Geotoga</taxon>
    </lineage>
</organism>
<dbReference type="CDD" id="cd07995">
    <property type="entry name" value="TPK"/>
    <property type="match status" value="1"/>
</dbReference>
<keyword evidence="4" id="KW-0067">ATP-binding</keyword>
<keyword evidence="3 7" id="KW-0418">Kinase</keyword>
<evidence type="ECO:0000313" key="7">
    <source>
        <dbReference type="EMBL" id="SDC03696.1"/>
    </source>
</evidence>
<dbReference type="InterPro" id="IPR053149">
    <property type="entry name" value="TPK"/>
</dbReference>
<reference evidence="7 8" key="1">
    <citation type="submission" date="2016-10" db="EMBL/GenBank/DDBJ databases">
        <authorList>
            <person name="de Groot N.N."/>
        </authorList>
    </citation>
    <scope>NUCLEOTIDE SEQUENCE [LARGE SCALE GENOMIC DNA]</scope>
    <source>
        <strain evidence="7 8">WG14</strain>
    </source>
</reference>
<dbReference type="Pfam" id="PF04265">
    <property type="entry name" value="TPK_B1_binding"/>
    <property type="match status" value="1"/>
</dbReference>
<keyword evidence="1" id="KW-0808">Transferase</keyword>
<dbReference type="SUPFAM" id="SSF63862">
    <property type="entry name" value="Thiamin pyrophosphokinase, substrate-binding domain"/>
    <property type="match status" value="1"/>
</dbReference>
<protein>
    <recommendedName>
        <fullName evidence="5">Thiamine diphosphokinase</fullName>
        <ecNumber evidence="5">2.7.6.2</ecNumber>
    </recommendedName>
</protein>
<dbReference type="InterPro" id="IPR007371">
    <property type="entry name" value="TPK_catalytic"/>
</dbReference>
<dbReference type="GO" id="GO:0030975">
    <property type="term" value="F:thiamine binding"/>
    <property type="evidence" value="ECO:0007669"/>
    <property type="project" value="InterPro"/>
</dbReference>
<dbReference type="GO" id="GO:0016301">
    <property type="term" value="F:kinase activity"/>
    <property type="evidence" value="ECO:0007669"/>
    <property type="project" value="UniProtKB-KW"/>
</dbReference>
<dbReference type="EMBL" id="FMYV01000001">
    <property type="protein sequence ID" value="SDC03696.1"/>
    <property type="molecule type" value="Genomic_DNA"/>
</dbReference>
<name>A0A1G6ID71_9BACT</name>
<dbReference type="RefSeq" id="WP_091402179.1">
    <property type="nucleotide sequence ID" value="NZ_FMYV01000001.1"/>
</dbReference>
<evidence type="ECO:0000259" key="6">
    <source>
        <dbReference type="SMART" id="SM00983"/>
    </source>
</evidence>
<dbReference type="EC" id="2.7.6.2" evidence="5"/>
<dbReference type="GO" id="GO:0004788">
    <property type="term" value="F:thiamine diphosphokinase activity"/>
    <property type="evidence" value="ECO:0007669"/>
    <property type="project" value="UniProtKB-UniRule"/>
</dbReference>
<dbReference type="SMART" id="SM00983">
    <property type="entry name" value="TPK_B1_binding"/>
    <property type="match status" value="1"/>
</dbReference>
<dbReference type="InterPro" id="IPR036371">
    <property type="entry name" value="TPK_B1-bd_sf"/>
</dbReference>
<dbReference type="STRING" id="28234.SAMN04488588_0314"/>
<keyword evidence="8" id="KW-1185">Reference proteome</keyword>
<dbReference type="GO" id="GO:0005524">
    <property type="term" value="F:ATP binding"/>
    <property type="evidence" value="ECO:0007669"/>
    <property type="project" value="UniProtKB-KW"/>
</dbReference>
<dbReference type="Gene3D" id="3.40.50.10240">
    <property type="entry name" value="Thiamin pyrophosphokinase, catalytic domain"/>
    <property type="match status" value="1"/>
</dbReference>
<dbReference type="PANTHER" id="PTHR41299:SF1">
    <property type="entry name" value="THIAMINE PYROPHOSPHOKINASE"/>
    <property type="match status" value="1"/>
</dbReference>
<evidence type="ECO:0000256" key="4">
    <source>
        <dbReference type="ARBA" id="ARBA00022840"/>
    </source>
</evidence>
<sequence length="215" mass="24419">MKIKAYIISGGDKTKDLSFYEENLLKTDVKIASDSGIKIFKKLNIKPDYLIGDLDSASNEDIQWAKQNDVQILKYPVQKNEIDSELAIMKAQQLGCKKVFLSSITGSRIDHTLAGIYLLGKYSKLDPEIIEEEYSIGIVKKYKNILTKKNNSWAILPLGEKVEGLTLKGFKYNLFEKNIDKYDSIGVSNKSKEENVTISIKKGIVLYIHYKKTVR</sequence>
<gene>
    <name evidence="7" type="ORF">SAMN04488588_0314</name>
</gene>
<evidence type="ECO:0000256" key="3">
    <source>
        <dbReference type="ARBA" id="ARBA00022777"/>
    </source>
</evidence>